<gene>
    <name evidence="2" type="ORF">CLV72_1011188</name>
</gene>
<dbReference type="GO" id="GO:0008081">
    <property type="term" value="F:phosphoric diester hydrolase activity"/>
    <property type="evidence" value="ECO:0007669"/>
    <property type="project" value="InterPro"/>
</dbReference>
<dbReference type="Proteomes" id="UP000237846">
    <property type="component" value="Unassembled WGS sequence"/>
</dbReference>
<feature type="domain" description="GP-PDE" evidence="1">
    <location>
        <begin position="2"/>
        <end position="251"/>
    </location>
</feature>
<dbReference type="SUPFAM" id="SSF51695">
    <property type="entry name" value="PLC-like phosphodiesterases"/>
    <property type="match status" value="1"/>
</dbReference>
<dbReference type="Pfam" id="PF03009">
    <property type="entry name" value="GDPD"/>
    <property type="match status" value="1"/>
</dbReference>
<keyword evidence="3" id="KW-1185">Reference proteome</keyword>
<dbReference type="InterPro" id="IPR030395">
    <property type="entry name" value="GP_PDE_dom"/>
</dbReference>
<dbReference type="PANTHER" id="PTHR46211">
    <property type="entry name" value="GLYCEROPHOSPHORYL DIESTER PHOSPHODIESTERASE"/>
    <property type="match status" value="1"/>
</dbReference>
<accession>A0A2T0QFA0</accession>
<dbReference type="EMBL" id="PVZC01000001">
    <property type="protein sequence ID" value="PRY02585.1"/>
    <property type="molecule type" value="Genomic_DNA"/>
</dbReference>
<organism evidence="2 3">
    <name type="scientific">Allonocardiopsis opalescens</name>
    <dbReference type="NCBI Taxonomy" id="1144618"/>
    <lineage>
        <taxon>Bacteria</taxon>
        <taxon>Bacillati</taxon>
        <taxon>Actinomycetota</taxon>
        <taxon>Actinomycetes</taxon>
        <taxon>Streptosporangiales</taxon>
        <taxon>Allonocardiopsis</taxon>
    </lineage>
</organism>
<dbReference type="PROSITE" id="PS51704">
    <property type="entry name" value="GP_PDE"/>
    <property type="match status" value="1"/>
</dbReference>
<dbReference type="AlphaFoldDB" id="A0A2T0QFA0"/>
<evidence type="ECO:0000313" key="3">
    <source>
        <dbReference type="Proteomes" id="UP000237846"/>
    </source>
</evidence>
<dbReference type="GO" id="GO:0006629">
    <property type="term" value="P:lipid metabolic process"/>
    <property type="evidence" value="ECO:0007669"/>
    <property type="project" value="InterPro"/>
</dbReference>
<evidence type="ECO:0000259" key="1">
    <source>
        <dbReference type="PROSITE" id="PS51704"/>
    </source>
</evidence>
<name>A0A2T0QFA0_9ACTN</name>
<dbReference type="InterPro" id="IPR017946">
    <property type="entry name" value="PLC-like_Pdiesterase_TIM-brl"/>
</dbReference>
<dbReference type="Gene3D" id="3.20.20.190">
    <property type="entry name" value="Phosphatidylinositol (PI) phosphodiesterase"/>
    <property type="match status" value="1"/>
</dbReference>
<sequence>MVTVIAHRGASAYAPENTLAAIDEAARRGADMVELDVRLSADGELVVLHDPTLGRTSDARLRFPDRHPWNASDFTLAELRELDAGSWFDRRFAGEPIPTLRQALDRLRALELGVLLEVKASRGTAPSAEHLLAELAADPYWLAATPGRPRLILQSFCWDLVGTVKRRLPWVSTAVLGRAHGQRGLGQVSAYADLVNPHFLRVNAPYVRQVRGHGMRVFAWTVNRRRFIRKMIRDGVDGVISDYPDVVAAEFAAAGAAVR</sequence>
<dbReference type="PANTHER" id="PTHR46211:SF1">
    <property type="entry name" value="GLYCEROPHOSPHODIESTER PHOSPHODIESTERASE, CYTOPLASMIC"/>
    <property type="match status" value="1"/>
</dbReference>
<evidence type="ECO:0000313" key="2">
    <source>
        <dbReference type="EMBL" id="PRY02585.1"/>
    </source>
</evidence>
<dbReference type="RefSeq" id="WP_245929877.1">
    <property type="nucleotide sequence ID" value="NZ_PVZC01000001.1"/>
</dbReference>
<comment type="caution">
    <text evidence="2">The sequence shown here is derived from an EMBL/GenBank/DDBJ whole genome shotgun (WGS) entry which is preliminary data.</text>
</comment>
<reference evidence="2 3" key="1">
    <citation type="submission" date="2018-03" db="EMBL/GenBank/DDBJ databases">
        <title>Genomic Encyclopedia of Archaeal and Bacterial Type Strains, Phase II (KMG-II): from individual species to whole genera.</title>
        <authorList>
            <person name="Goeker M."/>
        </authorList>
    </citation>
    <scope>NUCLEOTIDE SEQUENCE [LARGE SCALE GENOMIC DNA]</scope>
    <source>
        <strain evidence="2 3">DSM 45601</strain>
    </source>
</reference>
<proteinExistence type="predicted"/>
<protein>
    <submittedName>
        <fullName evidence="2">Glycerophosphoryl diester phosphodiesterase</fullName>
    </submittedName>
</protein>